<dbReference type="PROSITE" id="PS00059">
    <property type="entry name" value="ADH_ZINC"/>
    <property type="match status" value="1"/>
</dbReference>
<dbReference type="Pfam" id="PF08240">
    <property type="entry name" value="ADH_N"/>
    <property type="match status" value="1"/>
</dbReference>
<dbReference type="SMART" id="SM00829">
    <property type="entry name" value="PKS_ER"/>
    <property type="match status" value="1"/>
</dbReference>
<dbReference type="InterPro" id="IPR013149">
    <property type="entry name" value="ADH-like_C"/>
</dbReference>
<dbReference type="EMBL" id="JBHSWG010000003">
    <property type="protein sequence ID" value="MFC6761907.1"/>
    <property type="molecule type" value="Genomic_DNA"/>
</dbReference>
<comment type="caution">
    <text evidence="7">The sequence shown here is derived from an EMBL/GenBank/DDBJ whole genome shotgun (WGS) entry which is preliminary data.</text>
</comment>
<comment type="similarity">
    <text evidence="4">Belongs to the zinc-containing alcohol dehydrogenase family.</text>
</comment>
<protein>
    <submittedName>
        <fullName evidence="7">Zinc-binding dehydrogenase</fullName>
    </submittedName>
</protein>
<name>A0ABW2B9M7_9RHOB</name>
<keyword evidence="3" id="KW-0560">Oxidoreductase</keyword>
<comment type="cofactor">
    <cofactor evidence="4">
        <name>Zn(2+)</name>
        <dbReference type="ChEBI" id="CHEBI:29105"/>
    </cofactor>
</comment>
<dbReference type="Proteomes" id="UP001596353">
    <property type="component" value="Unassembled WGS sequence"/>
</dbReference>
<evidence type="ECO:0000256" key="3">
    <source>
        <dbReference type="ARBA" id="ARBA00023002"/>
    </source>
</evidence>
<evidence type="ECO:0000256" key="5">
    <source>
        <dbReference type="SAM" id="Phobius"/>
    </source>
</evidence>
<keyword evidence="5" id="KW-1133">Transmembrane helix</keyword>
<evidence type="ECO:0000256" key="4">
    <source>
        <dbReference type="RuleBase" id="RU361277"/>
    </source>
</evidence>
<reference evidence="8" key="1">
    <citation type="journal article" date="2019" name="Int. J. Syst. Evol. Microbiol.">
        <title>The Global Catalogue of Microorganisms (GCM) 10K type strain sequencing project: providing services to taxonomists for standard genome sequencing and annotation.</title>
        <authorList>
            <consortium name="The Broad Institute Genomics Platform"/>
            <consortium name="The Broad Institute Genome Sequencing Center for Infectious Disease"/>
            <person name="Wu L."/>
            <person name="Ma J."/>
        </authorList>
    </citation>
    <scope>NUCLEOTIDE SEQUENCE [LARGE SCALE GENOMIC DNA]</scope>
    <source>
        <strain evidence="8">CCUG 66188</strain>
    </source>
</reference>
<dbReference type="SUPFAM" id="SSF50129">
    <property type="entry name" value="GroES-like"/>
    <property type="match status" value="1"/>
</dbReference>
<dbReference type="Gene3D" id="3.40.50.720">
    <property type="entry name" value="NAD(P)-binding Rossmann-like Domain"/>
    <property type="match status" value="1"/>
</dbReference>
<dbReference type="InterPro" id="IPR013154">
    <property type="entry name" value="ADH-like_N"/>
</dbReference>
<dbReference type="InterPro" id="IPR002328">
    <property type="entry name" value="ADH_Zn_CS"/>
</dbReference>
<evidence type="ECO:0000259" key="6">
    <source>
        <dbReference type="SMART" id="SM00829"/>
    </source>
</evidence>
<keyword evidence="1 4" id="KW-0479">Metal-binding</keyword>
<accession>A0ABW2B9M7</accession>
<proteinExistence type="inferred from homology"/>
<keyword evidence="2 4" id="KW-0862">Zinc</keyword>
<keyword evidence="8" id="KW-1185">Reference proteome</keyword>
<feature type="domain" description="Enoyl reductase (ER)" evidence="6">
    <location>
        <begin position="10"/>
        <end position="332"/>
    </location>
</feature>
<dbReference type="PANTHER" id="PTHR43401:SF2">
    <property type="entry name" value="L-THREONINE 3-DEHYDROGENASE"/>
    <property type="match status" value="1"/>
</dbReference>
<dbReference type="InterPro" id="IPR020843">
    <property type="entry name" value="ER"/>
</dbReference>
<dbReference type="InterPro" id="IPR050129">
    <property type="entry name" value="Zn_alcohol_dh"/>
</dbReference>
<evidence type="ECO:0000256" key="2">
    <source>
        <dbReference type="ARBA" id="ARBA00022833"/>
    </source>
</evidence>
<dbReference type="Pfam" id="PF00107">
    <property type="entry name" value="ADH_zinc_N"/>
    <property type="match status" value="1"/>
</dbReference>
<sequence length="341" mass="36124">MKAAIFDALGKPLRIGDVKLPEAGRGQVLLKVCRCGICGSDLHMTEDPTFGLEGGEVIGHEFSGEVIDVGFGVTGLKPGDHVSAAPLRGCGTCASCIRGEPAWCTNFDLIGGGFAEFAALDAMQCRKLPWGISAIDGALAEPLSVALHGIRRARMQPGARVLIVGAGAIGLAVAFWARRMGAAHVVVADLHDHQRDRAMELGATDFILSGKDMARRLAESCGGSAPEIVFECVGKPGLIDHCVDLVAPRGKVLVLGLCTAPDHMNSFRAISKEVDIVMSVFFTMPEFEMAIRALDGGTQTPHHLISDHVSLLSMPEAFEALRCRTTQCKVLVDPSGFVAQN</sequence>
<dbReference type="InterPro" id="IPR011032">
    <property type="entry name" value="GroES-like_sf"/>
</dbReference>
<gene>
    <name evidence="7" type="ORF">ACFQFQ_24325</name>
</gene>
<feature type="transmembrane region" description="Helical" evidence="5">
    <location>
        <begin position="159"/>
        <end position="177"/>
    </location>
</feature>
<evidence type="ECO:0000313" key="7">
    <source>
        <dbReference type="EMBL" id="MFC6761907.1"/>
    </source>
</evidence>
<evidence type="ECO:0000313" key="8">
    <source>
        <dbReference type="Proteomes" id="UP001596353"/>
    </source>
</evidence>
<dbReference type="PANTHER" id="PTHR43401">
    <property type="entry name" value="L-THREONINE 3-DEHYDROGENASE"/>
    <property type="match status" value="1"/>
</dbReference>
<keyword evidence="5" id="KW-0472">Membrane</keyword>
<dbReference type="Gene3D" id="3.90.180.10">
    <property type="entry name" value="Medium-chain alcohol dehydrogenases, catalytic domain"/>
    <property type="match status" value="1"/>
</dbReference>
<organism evidence="7 8">
    <name type="scientific">Sulfitobacter porphyrae</name>
    <dbReference type="NCBI Taxonomy" id="1246864"/>
    <lineage>
        <taxon>Bacteria</taxon>
        <taxon>Pseudomonadati</taxon>
        <taxon>Pseudomonadota</taxon>
        <taxon>Alphaproteobacteria</taxon>
        <taxon>Rhodobacterales</taxon>
        <taxon>Roseobacteraceae</taxon>
        <taxon>Sulfitobacter</taxon>
    </lineage>
</organism>
<evidence type="ECO:0000256" key="1">
    <source>
        <dbReference type="ARBA" id="ARBA00022723"/>
    </source>
</evidence>
<dbReference type="InterPro" id="IPR036291">
    <property type="entry name" value="NAD(P)-bd_dom_sf"/>
</dbReference>
<keyword evidence="5" id="KW-0812">Transmembrane</keyword>
<dbReference type="SUPFAM" id="SSF51735">
    <property type="entry name" value="NAD(P)-binding Rossmann-fold domains"/>
    <property type="match status" value="1"/>
</dbReference>